<name>A0ABU8RAE5_9PSED</name>
<evidence type="ECO:0000313" key="2">
    <source>
        <dbReference type="Proteomes" id="UP001377692"/>
    </source>
</evidence>
<comment type="caution">
    <text evidence="1">The sequence shown here is derived from an EMBL/GenBank/DDBJ whole genome shotgun (WGS) entry which is preliminary data.</text>
</comment>
<proteinExistence type="predicted"/>
<dbReference type="Proteomes" id="UP001377692">
    <property type="component" value="Unassembled WGS sequence"/>
</dbReference>
<dbReference type="InterPro" id="IPR012340">
    <property type="entry name" value="NA-bd_OB-fold"/>
</dbReference>
<reference evidence="1 2" key="1">
    <citation type="submission" date="2024-02" db="EMBL/GenBank/DDBJ databases">
        <title>Identification of pathogenicity and growth-promoting functions of Pseudomonas putida variants.</title>
        <authorList>
            <person name="Sun J."/>
        </authorList>
    </citation>
    <scope>NUCLEOTIDE SEQUENCE [LARGE SCALE GENOMIC DNA]</scope>
    <source>
        <strain evidence="1 2">A04</strain>
    </source>
</reference>
<sequence>MSTVKTGKQGTVCQLHATQKFGFIEVEGDEEGDQVYLPPAEAGDLKLKSKVRFNIKLVNGEYHATDVEEIK</sequence>
<dbReference type="EMBL" id="JBBHLD010000020">
    <property type="protein sequence ID" value="MEJ5906868.1"/>
    <property type="molecule type" value="Genomic_DNA"/>
</dbReference>
<evidence type="ECO:0008006" key="3">
    <source>
        <dbReference type="Google" id="ProtNLM"/>
    </source>
</evidence>
<dbReference type="RefSeq" id="WP_186676290.1">
    <property type="nucleotide sequence ID" value="NZ_JABWRY020000001.1"/>
</dbReference>
<organism evidence="1 2">
    <name type="scientific">Pseudomonas kermanshahensis</name>
    <dbReference type="NCBI Taxonomy" id="2745482"/>
    <lineage>
        <taxon>Bacteria</taxon>
        <taxon>Pseudomonadati</taxon>
        <taxon>Pseudomonadota</taxon>
        <taxon>Gammaproteobacteria</taxon>
        <taxon>Pseudomonadales</taxon>
        <taxon>Pseudomonadaceae</taxon>
        <taxon>Pseudomonas</taxon>
    </lineage>
</organism>
<protein>
    <recommendedName>
        <fullName evidence="3">CSD domain-containing protein</fullName>
    </recommendedName>
</protein>
<dbReference type="Gene3D" id="2.40.50.140">
    <property type="entry name" value="Nucleic acid-binding proteins"/>
    <property type="match status" value="1"/>
</dbReference>
<accession>A0ABU8RAE5</accession>
<gene>
    <name evidence="1" type="ORF">V7V80_19500</name>
</gene>
<keyword evidence="2" id="KW-1185">Reference proteome</keyword>
<evidence type="ECO:0000313" key="1">
    <source>
        <dbReference type="EMBL" id="MEJ5906868.1"/>
    </source>
</evidence>